<dbReference type="PANTHER" id="PTHR14948:SF44">
    <property type="entry name" value="PROLINE-RICH TRANSMEMBRANE PROTEIN 1-LIKE"/>
    <property type="match status" value="1"/>
</dbReference>
<evidence type="ECO:0000313" key="8">
    <source>
        <dbReference type="EnsemblMetazoa" id="XP_038053647.1"/>
    </source>
</evidence>
<feature type="region of interest" description="Disordered" evidence="6">
    <location>
        <begin position="1"/>
        <end position="58"/>
    </location>
</feature>
<reference evidence="8" key="1">
    <citation type="submission" date="2022-11" db="UniProtKB">
        <authorList>
            <consortium name="EnsemblMetazoa"/>
        </authorList>
    </citation>
    <scope>IDENTIFICATION</scope>
</reference>
<dbReference type="OrthoDB" id="10465112at2759"/>
<dbReference type="Proteomes" id="UP000887568">
    <property type="component" value="Unplaced"/>
</dbReference>
<sequence>MPSPPPSPQFPYNMLDETGKRDSLPRPGTFFVTTLTTPTGDMKPRDKSASAESGTEAGCEEPQCEIIVHTAQQDPPPTQYASDHCTLSLFVFLCCFLPFGLVGMIKNHESRVKAVAGDYDGAVAASRVALKYAVAGCIIGTVCYLAFAAFGMAVLVLTLTGQA</sequence>
<evidence type="ECO:0000256" key="6">
    <source>
        <dbReference type="SAM" id="MobiDB-lite"/>
    </source>
</evidence>
<evidence type="ECO:0000256" key="2">
    <source>
        <dbReference type="ARBA" id="ARBA00006843"/>
    </source>
</evidence>
<evidence type="ECO:0000256" key="4">
    <source>
        <dbReference type="ARBA" id="ARBA00022989"/>
    </source>
</evidence>
<evidence type="ECO:0000256" key="7">
    <source>
        <dbReference type="SAM" id="Phobius"/>
    </source>
</evidence>
<evidence type="ECO:0000313" key="9">
    <source>
        <dbReference type="Proteomes" id="UP000887568"/>
    </source>
</evidence>
<feature type="compositionally biased region" description="Low complexity" evidence="6">
    <location>
        <begin position="27"/>
        <end position="40"/>
    </location>
</feature>
<dbReference type="AlphaFoldDB" id="A0A913ZPJ5"/>
<evidence type="ECO:0000256" key="1">
    <source>
        <dbReference type="ARBA" id="ARBA00004370"/>
    </source>
</evidence>
<evidence type="ECO:0000256" key="5">
    <source>
        <dbReference type="ARBA" id="ARBA00023136"/>
    </source>
</evidence>
<dbReference type="RefSeq" id="XP_038053648.1">
    <property type="nucleotide sequence ID" value="XM_038197720.1"/>
</dbReference>
<dbReference type="EnsemblMetazoa" id="XM_038197719.1">
    <property type="protein sequence ID" value="XP_038053647.1"/>
    <property type="gene ID" value="LOC119726107"/>
</dbReference>
<dbReference type="InterPro" id="IPR051423">
    <property type="entry name" value="CD225/Dispanin"/>
</dbReference>
<comment type="similarity">
    <text evidence="2">Belongs to the CD225/Dispanin family.</text>
</comment>
<dbReference type="RefSeq" id="XP_038053647.1">
    <property type="nucleotide sequence ID" value="XM_038197719.1"/>
</dbReference>
<dbReference type="PANTHER" id="PTHR14948">
    <property type="entry name" value="NG5"/>
    <property type="match status" value="1"/>
</dbReference>
<proteinExistence type="inferred from homology"/>
<comment type="subcellular location">
    <subcellularLocation>
        <location evidence="1">Membrane</location>
    </subcellularLocation>
</comment>
<dbReference type="GO" id="GO:0016020">
    <property type="term" value="C:membrane"/>
    <property type="evidence" value="ECO:0007669"/>
    <property type="project" value="UniProtKB-SubCell"/>
</dbReference>
<name>A0A913ZPJ5_PATMI</name>
<accession>A0A913ZPJ5</accession>
<dbReference type="InterPro" id="IPR007593">
    <property type="entry name" value="CD225/Dispanin_fam"/>
</dbReference>
<dbReference type="EnsemblMetazoa" id="XM_038197720.1">
    <property type="protein sequence ID" value="XP_038053648.1"/>
    <property type="gene ID" value="LOC119726107"/>
</dbReference>
<organism evidence="8 9">
    <name type="scientific">Patiria miniata</name>
    <name type="common">Bat star</name>
    <name type="synonym">Asterina miniata</name>
    <dbReference type="NCBI Taxonomy" id="46514"/>
    <lineage>
        <taxon>Eukaryota</taxon>
        <taxon>Metazoa</taxon>
        <taxon>Echinodermata</taxon>
        <taxon>Eleutherozoa</taxon>
        <taxon>Asterozoa</taxon>
        <taxon>Asteroidea</taxon>
        <taxon>Valvatacea</taxon>
        <taxon>Valvatida</taxon>
        <taxon>Asterinidae</taxon>
        <taxon>Patiria</taxon>
    </lineage>
</organism>
<keyword evidence="4 7" id="KW-1133">Transmembrane helix</keyword>
<evidence type="ECO:0000256" key="3">
    <source>
        <dbReference type="ARBA" id="ARBA00022692"/>
    </source>
</evidence>
<keyword evidence="3 7" id="KW-0812">Transmembrane</keyword>
<keyword evidence="9" id="KW-1185">Reference proteome</keyword>
<dbReference type="OMA" id="GCEEPRC"/>
<feature type="transmembrane region" description="Helical" evidence="7">
    <location>
        <begin position="132"/>
        <end position="157"/>
    </location>
</feature>
<feature type="transmembrane region" description="Helical" evidence="7">
    <location>
        <begin position="87"/>
        <end position="105"/>
    </location>
</feature>
<dbReference type="GeneID" id="119726107"/>
<keyword evidence="5 7" id="KW-0472">Membrane</keyword>
<protein>
    <submittedName>
        <fullName evidence="8">Uncharacterized protein</fullName>
    </submittedName>
</protein>
<dbReference type="Pfam" id="PF04505">
    <property type="entry name" value="CD225"/>
    <property type="match status" value="1"/>
</dbReference>